<protein>
    <submittedName>
        <fullName evidence="4">Folate-binding protein YgfZ</fullName>
    </submittedName>
</protein>
<accession>A0AAC9JN99</accession>
<dbReference type="InterPro" id="IPR027266">
    <property type="entry name" value="TrmE/GcvT-like"/>
</dbReference>
<dbReference type="Pfam" id="PF01571">
    <property type="entry name" value="GCV_T"/>
    <property type="match status" value="1"/>
</dbReference>
<dbReference type="GO" id="GO:0016226">
    <property type="term" value="P:iron-sulfur cluster assembly"/>
    <property type="evidence" value="ECO:0007669"/>
    <property type="project" value="TreeGrafter"/>
</dbReference>
<dbReference type="PANTHER" id="PTHR22602">
    <property type="entry name" value="TRANSFERASE CAF17, MITOCHONDRIAL-RELATED"/>
    <property type="match status" value="1"/>
</dbReference>
<evidence type="ECO:0000259" key="3">
    <source>
        <dbReference type="Pfam" id="PF25455"/>
    </source>
</evidence>
<proteinExistence type="predicted"/>
<evidence type="ECO:0000313" key="5">
    <source>
        <dbReference type="Proteomes" id="UP000182703"/>
    </source>
</evidence>
<sequence>MPRTFLPDRGVVRVTGEDARSFLDGIVTSAVADLAPGTARWAALLTPQGKILFDFLVLAVPEGDGGGYLLDAPRALTHDLVKRLAFYKLRAKVIIADESEALAVAALWGDETAAPGQVYEDPRLTALGRRAIGPRAEIEAFGEAALADYHAMRIAAGVPEGGKDFTYGEAFPHEVLMDQLGGVSFDKGCYVGQEVVSRMQHRGTARTRIVPVVFTGGFVPEDGAAVVAGEKTLGHVGSCARGRGLAMLRLDRVADALAAGLTPTAGGLALTLEKPGFATFAFPGESAPDPARG</sequence>
<dbReference type="SUPFAM" id="SSF103025">
    <property type="entry name" value="Folate-binding domain"/>
    <property type="match status" value="1"/>
</dbReference>
<dbReference type="InterPro" id="IPR045179">
    <property type="entry name" value="YgfZ/GcvT"/>
</dbReference>
<keyword evidence="1" id="KW-0809">Transit peptide</keyword>
<dbReference type="InterPro" id="IPR006222">
    <property type="entry name" value="GCVT_N"/>
</dbReference>
<dbReference type="Gene3D" id="3.30.1360.120">
    <property type="entry name" value="Probable tRNA modification gtpase trme, domain 1"/>
    <property type="match status" value="2"/>
</dbReference>
<evidence type="ECO:0000313" key="4">
    <source>
        <dbReference type="EMBL" id="APF36957.1"/>
    </source>
</evidence>
<reference evidence="4 5" key="1">
    <citation type="submission" date="2016-11" db="EMBL/GenBank/DDBJ databases">
        <title>Complete genome sequence of the aerobically denitrifying bacterium Chelatococcus daeguensis TAD1.</title>
        <authorList>
            <person name="Yang Y."/>
            <person name="Huang S."/>
            <person name="Lin E."/>
        </authorList>
    </citation>
    <scope>NUCLEOTIDE SEQUENCE [LARGE SCALE GENOMIC DNA]</scope>
    <source>
        <strain evidence="4 5">TAD1</strain>
    </source>
</reference>
<dbReference type="AlphaFoldDB" id="A0AAC9JN99"/>
<keyword evidence="5" id="KW-1185">Reference proteome</keyword>
<evidence type="ECO:0000256" key="1">
    <source>
        <dbReference type="ARBA" id="ARBA00022946"/>
    </source>
</evidence>
<dbReference type="NCBIfam" id="TIGR03317">
    <property type="entry name" value="ygfZ_signature"/>
    <property type="match status" value="1"/>
</dbReference>
<evidence type="ECO:0000259" key="2">
    <source>
        <dbReference type="Pfam" id="PF01571"/>
    </source>
</evidence>
<feature type="domain" description="CAF17 C-terminal" evidence="3">
    <location>
        <begin position="206"/>
        <end position="278"/>
    </location>
</feature>
<dbReference type="EMBL" id="CP018095">
    <property type="protein sequence ID" value="APF36957.1"/>
    <property type="molecule type" value="Genomic_DNA"/>
</dbReference>
<name>A0AAC9JN99_9HYPH</name>
<organism evidence="4 5">
    <name type="scientific">Chelatococcus daeguensis</name>
    <dbReference type="NCBI Taxonomy" id="444444"/>
    <lineage>
        <taxon>Bacteria</taxon>
        <taxon>Pseudomonadati</taxon>
        <taxon>Pseudomonadota</taxon>
        <taxon>Alphaproteobacteria</taxon>
        <taxon>Hyphomicrobiales</taxon>
        <taxon>Chelatococcaceae</taxon>
        <taxon>Chelatococcus</taxon>
    </lineage>
</organism>
<dbReference type="Pfam" id="PF25455">
    <property type="entry name" value="Beta-barrel_CAF17_C"/>
    <property type="match status" value="1"/>
</dbReference>
<dbReference type="RefSeq" id="WP_063189618.1">
    <property type="nucleotide sequence ID" value="NZ_CP018095.1"/>
</dbReference>
<dbReference type="KEGG" id="cdq:BOQ54_06135"/>
<gene>
    <name evidence="4" type="ORF">BOQ54_06135</name>
</gene>
<dbReference type="Proteomes" id="UP000182703">
    <property type="component" value="Chromosome"/>
</dbReference>
<feature type="domain" description="GCVT N-terminal" evidence="2">
    <location>
        <begin position="12"/>
        <end position="110"/>
    </location>
</feature>
<dbReference type="PANTHER" id="PTHR22602:SF0">
    <property type="entry name" value="TRANSFERASE CAF17, MITOCHONDRIAL-RELATED"/>
    <property type="match status" value="1"/>
</dbReference>
<dbReference type="InterPro" id="IPR057460">
    <property type="entry name" value="CAF17_C"/>
</dbReference>
<dbReference type="InterPro" id="IPR017703">
    <property type="entry name" value="YgfZ/GCV_T_CS"/>
</dbReference>